<gene>
    <name evidence="2" type="ORF">R5U08_41395</name>
    <name evidence="3" type="ORF">R5U08_42435</name>
</gene>
<protein>
    <submittedName>
        <fullName evidence="3">Uncharacterized protein</fullName>
    </submittedName>
</protein>
<feature type="region of interest" description="Disordered" evidence="1">
    <location>
        <begin position="189"/>
        <end position="212"/>
    </location>
</feature>
<reference evidence="3" key="3">
    <citation type="journal article" date="2024" name="Microb. Biotechnol.">
        <title>The involvement of multiple ABC transporters in daunorubicin efflux in Streptomyces coeruleorubidus.</title>
        <authorList>
            <person name="Dong J."/>
            <person name="Ning J."/>
            <person name="Tian Y."/>
            <person name="Li H."/>
            <person name="Chen H."/>
            <person name="Guan W."/>
        </authorList>
    </citation>
    <scope>NUCLEOTIDE SEQUENCE</scope>
    <source>
        <strain evidence="3">CICC 11043</strain>
    </source>
</reference>
<feature type="compositionally biased region" description="Acidic residues" evidence="1">
    <location>
        <begin position="193"/>
        <end position="212"/>
    </location>
</feature>
<evidence type="ECO:0000313" key="3">
    <source>
        <dbReference type="EMBL" id="WOT40741.1"/>
    </source>
</evidence>
<organism evidence="3 4">
    <name type="scientific">Streptomyces coeruleorubidus</name>
    <dbReference type="NCBI Taxonomy" id="116188"/>
    <lineage>
        <taxon>Bacteria</taxon>
        <taxon>Bacillati</taxon>
        <taxon>Actinomycetota</taxon>
        <taxon>Actinomycetes</taxon>
        <taxon>Kitasatosporales</taxon>
        <taxon>Streptomycetaceae</taxon>
        <taxon>Streptomyces</taxon>
    </lineage>
</organism>
<dbReference type="Proteomes" id="UP001305002">
    <property type="component" value="Plasmid unnamed"/>
</dbReference>
<name>A0ABZ0KTP3_STRC4</name>
<geneLocation type="plasmid" evidence="3 4">
    <name>unnamed</name>
</geneLocation>
<reference evidence="3" key="2">
    <citation type="submission" date="2023-10" db="EMBL/GenBank/DDBJ databases">
        <authorList>
            <person name="guan w."/>
        </authorList>
    </citation>
    <scope>NUCLEOTIDE SEQUENCE</scope>
    <source>
        <strain evidence="3">CICC 11043</strain>
        <plasmid evidence="3">unnamed</plasmid>
    </source>
</reference>
<dbReference type="RefSeq" id="WP_317928234.1">
    <property type="nucleotide sequence ID" value="NZ_CP137525.1"/>
</dbReference>
<accession>A0ABZ0KTP3</accession>
<proteinExistence type="predicted"/>
<evidence type="ECO:0000313" key="2">
    <source>
        <dbReference type="EMBL" id="WOT40562.1"/>
    </source>
</evidence>
<keyword evidence="3" id="KW-0614">Plasmid</keyword>
<reference evidence="3 4" key="1">
    <citation type="journal article" date="2021" name="J. Microbiol. Biotechnol.">
        <title>An Efficient Markerless Deletion System Suitable for the Industrial Strains of Streptomyces.</title>
        <authorList>
            <person name="Dong J."/>
            <person name="Wei J."/>
            <person name="Li H."/>
            <person name="Zhao S."/>
            <person name="Guan W."/>
        </authorList>
    </citation>
    <scope>NUCLEOTIDE SEQUENCE [LARGE SCALE GENOMIC DNA]</scope>
    <source>
        <strain evidence="3 4">CICC 11043</strain>
    </source>
</reference>
<sequence>MLLPGLSGSEEPSAPQPPAAASDARPGVVVRMLALWARSVQSDAHSYYQAASKAAWTDRAIDYGEEWSPTEDALARVLEDVWVRGYRLVMSAYQMERWSRVHQQITGGAEEWDERLEKLRNTIEHLNEASFTDLVAQKGPPDPKRKRKKWSIEELPGKELFLGFDAGYTEAAFGLVNLRDVTERARRYAQLDAPDEPSFDDYEPDSYDPESD</sequence>
<dbReference type="EMBL" id="CP137525">
    <property type="protein sequence ID" value="WOT40562.1"/>
    <property type="molecule type" value="Genomic_DNA"/>
</dbReference>
<evidence type="ECO:0000313" key="4">
    <source>
        <dbReference type="Proteomes" id="UP001305002"/>
    </source>
</evidence>
<dbReference type="EMBL" id="CP137525">
    <property type="protein sequence ID" value="WOT40741.1"/>
    <property type="molecule type" value="Genomic_DNA"/>
</dbReference>
<evidence type="ECO:0000256" key="1">
    <source>
        <dbReference type="SAM" id="MobiDB-lite"/>
    </source>
</evidence>
<keyword evidence="4" id="KW-1185">Reference proteome</keyword>
<feature type="region of interest" description="Disordered" evidence="1">
    <location>
        <begin position="1"/>
        <end position="23"/>
    </location>
</feature>